<dbReference type="STRING" id="743788.S8DVT6"/>
<dbReference type="InParanoid" id="S8DVT6"/>
<protein>
    <submittedName>
        <fullName evidence="1">Uncharacterized protein</fullName>
    </submittedName>
</protein>
<organism evidence="1 2">
    <name type="scientific">Fomitopsis schrenkii</name>
    <name type="common">Brown rot fungus</name>
    <dbReference type="NCBI Taxonomy" id="2126942"/>
    <lineage>
        <taxon>Eukaryota</taxon>
        <taxon>Fungi</taxon>
        <taxon>Dikarya</taxon>
        <taxon>Basidiomycota</taxon>
        <taxon>Agaricomycotina</taxon>
        <taxon>Agaricomycetes</taxon>
        <taxon>Polyporales</taxon>
        <taxon>Fomitopsis</taxon>
    </lineage>
</organism>
<dbReference type="EMBL" id="KE504210">
    <property type="protein sequence ID" value="EPS95298.1"/>
    <property type="molecule type" value="Genomic_DNA"/>
</dbReference>
<dbReference type="AlphaFoldDB" id="S8DVT6"/>
<dbReference type="HOGENOM" id="CLU_752344_0_0_1"/>
<dbReference type="Proteomes" id="UP000015241">
    <property type="component" value="Unassembled WGS sequence"/>
</dbReference>
<accession>S8DVT6</accession>
<gene>
    <name evidence="1" type="ORF">FOMPIDRAFT_1062791</name>
</gene>
<proteinExistence type="predicted"/>
<dbReference type="OrthoDB" id="2789901at2759"/>
<reference evidence="1 2" key="1">
    <citation type="journal article" date="2012" name="Science">
        <title>The Paleozoic origin of enzymatic lignin decomposition reconstructed from 31 fungal genomes.</title>
        <authorList>
            <person name="Floudas D."/>
            <person name="Binder M."/>
            <person name="Riley R."/>
            <person name="Barry K."/>
            <person name="Blanchette R.A."/>
            <person name="Henrissat B."/>
            <person name="Martinez A.T."/>
            <person name="Otillar R."/>
            <person name="Spatafora J.W."/>
            <person name="Yadav J.S."/>
            <person name="Aerts A."/>
            <person name="Benoit I."/>
            <person name="Boyd A."/>
            <person name="Carlson A."/>
            <person name="Copeland A."/>
            <person name="Coutinho P.M."/>
            <person name="de Vries R.P."/>
            <person name="Ferreira P."/>
            <person name="Findley K."/>
            <person name="Foster B."/>
            <person name="Gaskell J."/>
            <person name="Glotzer D."/>
            <person name="Gorecki P."/>
            <person name="Heitman J."/>
            <person name="Hesse C."/>
            <person name="Hori C."/>
            <person name="Igarashi K."/>
            <person name="Jurgens J.A."/>
            <person name="Kallen N."/>
            <person name="Kersten P."/>
            <person name="Kohler A."/>
            <person name="Kuees U."/>
            <person name="Kumar T.K.A."/>
            <person name="Kuo A."/>
            <person name="LaButti K."/>
            <person name="Larrondo L.F."/>
            <person name="Lindquist E."/>
            <person name="Ling A."/>
            <person name="Lombard V."/>
            <person name="Lucas S."/>
            <person name="Lundell T."/>
            <person name="Martin R."/>
            <person name="McLaughlin D.J."/>
            <person name="Morgenstern I."/>
            <person name="Morin E."/>
            <person name="Murat C."/>
            <person name="Nagy L.G."/>
            <person name="Nolan M."/>
            <person name="Ohm R.A."/>
            <person name="Patyshakuliyeva A."/>
            <person name="Rokas A."/>
            <person name="Ruiz-Duenas F.J."/>
            <person name="Sabat G."/>
            <person name="Salamov A."/>
            <person name="Samejima M."/>
            <person name="Schmutz J."/>
            <person name="Slot J.C."/>
            <person name="St John F."/>
            <person name="Stenlid J."/>
            <person name="Sun H."/>
            <person name="Sun S."/>
            <person name="Syed K."/>
            <person name="Tsang A."/>
            <person name="Wiebenga A."/>
            <person name="Young D."/>
            <person name="Pisabarro A."/>
            <person name="Eastwood D.C."/>
            <person name="Martin F."/>
            <person name="Cullen D."/>
            <person name="Grigoriev I.V."/>
            <person name="Hibbett D.S."/>
        </authorList>
    </citation>
    <scope>NUCLEOTIDE SEQUENCE</scope>
    <source>
        <strain evidence="2">FP-58527</strain>
    </source>
</reference>
<evidence type="ECO:0000313" key="1">
    <source>
        <dbReference type="EMBL" id="EPS95298.1"/>
    </source>
</evidence>
<evidence type="ECO:0000313" key="2">
    <source>
        <dbReference type="Proteomes" id="UP000015241"/>
    </source>
</evidence>
<name>S8DVT6_FOMSC</name>
<keyword evidence="2" id="KW-1185">Reference proteome</keyword>
<sequence>MQTPLLASETRLTDALASRPRLRSVTLEMCGSAGLDCISRLSGDICSLALMIHGPFVRQSSLYHNLSALARSSRTLRYLELTLRGLTDLYTILRVVPSLRTLHMYTCRFPTFTPVDAPYIDLDELIADAPVPLTCTVRRVEFQFNPFFHHEPDWLPLLERMAPVVLSCHAGWSLPARDVARNLTSLQHLELHVRWRISDGVPDTPPEAWLTSFVSVFSPVKLVGLVLHIGTGVLVDPTVSLDVLARDIVGACNSSLQFIGISLRRHTLDVPTTRLSVLDAAPRDEDTNKSVLGTTVEGLLWSNFAIGEQDGRVFCTTKTIQEVLDGTLICPECRRASSARRRDGPERNSVTSYICNDIIRHPLPNVPR</sequence>
<dbReference type="SUPFAM" id="SSF52058">
    <property type="entry name" value="L domain-like"/>
    <property type="match status" value="1"/>
</dbReference>